<reference evidence="2" key="1">
    <citation type="journal article" date="2019" name="Int. J. Syst. Evol. Microbiol.">
        <title>The Global Catalogue of Microorganisms (GCM) 10K type strain sequencing project: providing services to taxonomists for standard genome sequencing and annotation.</title>
        <authorList>
            <consortium name="The Broad Institute Genomics Platform"/>
            <consortium name="The Broad Institute Genome Sequencing Center for Infectious Disease"/>
            <person name="Wu L."/>
            <person name="Ma J."/>
        </authorList>
    </citation>
    <scope>NUCLEOTIDE SEQUENCE [LARGE SCALE GENOMIC DNA]</scope>
    <source>
        <strain evidence="2">KACC 12507</strain>
    </source>
</reference>
<evidence type="ECO:0000313" key="1">
    <source>
        <dbReference type="EMBL" id="MFC4700580.1"/>
    </source>
</evidence>
<protein>
    <submittedName>
        <fullName evidence="1">DUF4304 domain-containing protein</fullName>
    </submittedName>
</protein>
<comment type="caution">
    <text evidence="1">The sequence shown here is derived from an EMBL/GenBank/DDBJ whole genome shotgun (WGS) entry which is preliminary data.</text>
</comment>
<sequence>MSRIDNLVKGYIAPVLKQNSFKKKKLSWNRSRASFIDVIDVQESKGSTTGSERFTLNIGVFVPSFYETVWNEPCKGFAQEADCVVRFRLGALLQENFSGQALDTWWNLETDEDIDKVGSELKSAIESKVLPFMDSMTYFKSLYEFVDSMGGWQQQYPLMQIYFALLKKSLGDQGASLDILNGLVLGNNKAWAARAKQVLAALQ</sequence>
<keyword evidence="2" id="KW-1185">Reference proteome</keyword>
<name>A0ABV9LXK7_9ALTE</name>
<dbReference type="Pfam" id="PF14137">
    <property type="entry name" value="DUF4304"/>
    <property type="match status" value="1"/>
</dbReference>
<organism evidence="1 2">
    <name type="scientific">Glaciecola siphonariae</name>
    <dbReference type="NCBI Taxonomy" id="521012"/>
    <lineage>
        <taxon>Bacteria</taxon>
        <taxon>Pseudomonadati</taxon>
        <taxon>Pseudomonadota</taxon>
        <taxon>Gammaproteobacteria</taxon>
        <taxon>Alteromonadales</taxon>
        <taxon>Alteromonadaceae</taxon>
        <taxon>Glaciecola</taxon>
    </lineage>
</organism>
<dbReference type="EMBL" id="JBHSGU010000002">
    <property type="protein sequence ID" value="MFC4700580.1"/>
    <property type="molecule type" value="Genomic_DNA"/>
</dbReference>
<proteinExistence type="predicted"/>
<gene>
    <name evidence="1" type="ORF">ACFO4O_10450</name>
</gene>
<accession>A0ABV9LXK7</accession>
<dbReference type="InterPro" id="IPR025412">
    <property type="entry name" value="DUF4304"/>
</dbReference>
<dbReference type="Proteomes" id="UP001595897">
    <property type="component" value="Unassembled WGS sequence"/>
</dbReference>
<dbReference type="RefSeq" id="WP_382408101.1">
    <property type="nucleotide sequence ID" value="NZ_JBHSGU010000002.1"/>
</dbReference>
<evidence type="ECO:0000313" key="2">
    <source>
        <dbReference type="Proteomes" id="UP001595897"/>
    </source>
</evidence>